<dbReference type="Pfam" id="PF01551">
    <property type="entry name" value="Peptidase_M23"/>
    <property type="match status" value="1"/>
</dbReference>
<keyword evidence="1" id="KW-0732">Signal</keyword>
<dbReference type="InterPro" id="IPR011055">
    <property type="entry name" value="Dup_hybrid_motif"/>
</dbReference>
<dbReference type="InterPro" id="IPR016047">
    <property type="entry name" value="M23ase_b-sheet_dom"/>
</dbReference>
<keyword evidence="3" id="KW-0378">Hydrolase</keyword>
<dbReference type="PANTHER" id="PTHR21666:SF270">
    <property type="entry name" value="MUREIN HYDROLASE ACTIVATOR ENVC"/>
    <property type="match status" value="1"/>
</dbReference>
<keyword evidence="4" id="KW-1185">Reference proteome</keyword>
<evidence type="ECO:0000259" key="2">
    <source>
        <dbReference type="Pfam" id="PF01551"/>
    </source>
</evidence>
<dbReference type="Proteomes" id="UP001597414">
    <property type="component" value="Unassembled WGS sequence"/>
</dbReference>
<accession>A0ABW5B9M6</accession>
<dbReference type="GO" id="GO:0016787">
    <property type="term" value="F:hydrolase activity"/>
    <property type="evidence" value="ECO:0007669"/>
    <property type="project" value="UniProtKB-KW"/>
</dbReference>
<dbReference type="RefSeq" id="WP_380801324.1">
    <property type="nucleotide sequence ID" value="NZ_JBHUIV010000010.1"/>
</dbReference>
<feature type="chain" id="PRO_5046951893" evidence="1">
    <location>
        <begin position="19"/>
        <end position="624"/>
    </location>
</feature>
<dbReference type="SUPFAM" id="SSF51261">
    <property type="entry name" value="Duplicated hybrid motif"/>
    <property type="match status" value="1"/>
</dbReference>
<comment type="caution">
    <text evidence="3">The sequence shown here is derived from an EMBL/GenBank/DDBJ whole genome shotgun (WGS) entry which is preliminary data.</text>
</comment>
<evidence type="ECO:0000313" key="3">
    <source>
        <dbReference type="EMBL" id="MFD2201406.1"/>
    </source>
</evidence>
<feature type="domain" description="M23ase beta-sheet core" evidence="2">
    <location>
        <begin position="55"/>
        <end position="116"/>
    </location>
</feature>
<proteinExistence type="predicted"/>
<dbReference type="InterPro" id="IPR050570">
    <property type="entry name" value="Cell_wall_metabolism_enzyme"/>
</dbReference>
<evidence type="ECO:0000256" key="1">
    <source>
        <dbReference type="SAM" id="SignalP"/>
    </source>
</evidence>
<organism evidence="3 4">
    <name type="scientific">Shivajiella indica</name>
    <dbReference type="NCBI Taxonomy" id="872115"/>
    <lineage>
        <taxon>Bacteria</taxon>
        <taxon>Pseudomonadati</taxon>
        <taxon>Bacteroidota</taxon>
        <taxon>Cytophagia</taxon>
        <taxon>Cytophagales</taxon>
        <taxon>Cyclobacteriaceae</taxon>
        <taxon>Shivajiella</taxon>
    </lineage>
</organism>
<name>A0ABW5B9M6_9BACT</name>
<dbReference type="EMBL" id="JBHUIV010000010">
    <property type="protein sequence ID" value="MFD2201406.1"/>
    <property type="molecule type" value="Genomic_DNA"/>
</dbReference>
<dbReference type="PANTHER" id="PTHR21666">
    <property type="entry name" value="PEPTIDASE-RELATED"/>
    <property type="match status" value="1"/>
</dbReference>
<feature type="signal peptide" evidence="1">
    <location>
        <begin position="1"/>
        <end position="18"/>
    </location>
</feature>
<sequence>MKSSKHLLFLLLFFSSFIQVNLRDEIPAPTYLFPVRPGEKNFLSGNFSEIRPNHFHSGIDVKIGGVNGEPILAIEEGYISRIKVSSFGYGNVIYLKHPNGQSSVYAHLDAFSPKIMDKMRREMYENRKNELELFPDPDWFPVKRGEIIGYGGNTGSSGGPHLHFEIRDSLDRAIDPFSFGFREVVDNTPPVLYRVAVRPLDYESRVNGKFQRQEFTPVMEGNRYLLRDQVKISGNVGLEIYAIDRMEGVNNVFGIPIYELMEGEKTLFRINIDHIDFNIGRYFLTHTHQNRFTRLYPYNNNPLQIYEPNTGSAGIISANPGERRQFRVNMRDYFGNVRSLDFRVEGEEIIHFPKTNTSSSVPGKGITYDREVMVIQSEVSYWGNVAKVFVNGYEMDLPPAYVANGKRTYLWDLNFGIPDSVDLCNEMIKPNVLKKIPFGEEISFANADVEINFSENSLLDDLFLKVEKKNNTSITVNNSQEFLQGNIEVLWKSPEIFGDKSKVHVYFQADNGRKSFIGGEWESGHIRFQTRNFGTFVLDEDIIPPTIQAARVNRENLRFIIRDQKSGIKDFEAFVDGKWVLMRYEHKQNVIWSEKLDKQPFLGEVLLLVRDMAGNESRFSTVIK</sequence>
<dbReference type="CDD" id="cd12797">
    <property type="entry name" value="M23_peptidase"/>
    <property type="match status" value="1"/>
</dbReference>
<reference evidence="4" key="1">
    <citation type="journal article" date="2019" name="Int. J. Syst. Evol. Microbiol.">
        <title>The Global Catalogue of Microorganisms (GCM) 10K type strain sequencing project: providing services to taxonomists for standard genome sequencing and annotation.</title>
        <authorList>
            <consortium name="The Broad Institute Genomics Platform"/>
            <consortium name="The Broad Institute Genome Sequencing Center for Infectious Disease"/>
            <person name="Wu L."/>
            <person name="Ma J."/>
        </authorList>
    </citation>
    <scope>NUCLEOTIDE SEQUENCE [LARGE SCALE GENOMIC DNA]</scope>
    <source>
        <strain evidence="4">KCTC 19812</strain>
    </source>
</reference>
<protein>
    <submittedName>
        <fullName evidence="3">M23 family metallopeptidase</fullName>
        <ecNumber evidence="3">3.4.24.-</ecNumber>
    </submittedName>
</protein>
<gene>
    <name evidence="3" type="ORF">ACFSKV_07500</name>
</gene>
<evidence type="ECO:0000313" key="4">
    <source>
        <dbReference type="Proteomes" id="UP001597414"/>
    </source>
</evidence>
<dbReference type="EC" id="3.4.24.-" evidence="3"/>
<dbReference type="Gene3D" id="2.70.70.10">
    <property type="entry name" value="Glucose Permease (Domain IIA)"/>
    <property type="match status" value="1"/>
</dbReference>